<organism evidence="2 3">
    <name type="scientific">Natronoarchaeum mannanilyticum</name>
    <dbReference type="NCBI Taxonomy" id="926360"/>
    <lineage>
        <taxon>Archaea</taxon>
        <taxon>Methanobacteriati</taxon>
        <taxon>Methanobacteriota</taxon>
        <taxon>Stenosarchaea group</taxon>
        <taxon>Halobacteria</taxon>
        <taxon>Halobacteriales</taxon>
        <taxon>Natronoarchaeaceae</taxon>
    </lineage>
</organism>
<comment type="caution">
    <text evidence="2">The sequence shown here is derived from an EMBL/GenBank/DDBJ whole genome shotgun (WGS) entry which is preliminary data.</text>
</comment>
<sequence length="76" mass="8216">MQRLGEADRTAQGLAIVRLDDPDDPPPIGREVVDESLSTAGRIVDVFGPVEGPYVAITPADDRRLATLLGEKLYVQ</sequence>
<keyword evidence="3" id="KW-1185">Reference proteome</keyword>
<evidence type="ECO:0000313" key="2">
    <source>
        <dbReference type="EMBL" id="GAA0674863.1"/>
    </source>
</evidence>
<dbReference type="EMBL" id="BAAADV010000004">
    <property type="protein sequence ID" value="GAA0674863.1"/>
    <property type="molecule type" value="Genomic_DNA"/>
</dbReference>
<reference evidence="2 3" key="1">
    <citation type="journal article" date="2019" name="Int. J. Syst. Evol. Microbiol.">
        <title>The Global Catalogue of Microorganisms (GCM) 10K type strain sequencing project: providing services to taxonomists for standard genome sequencing and annotation.</title>
        <authorList>
            <consortium name="The Broad Institute Genomics Platform"/>
            <consortium name="The Broad Institute Genome Sequencing Center for Infectious Disease"/>
            <person name="Wu L."/>
            <person name="Ma J."/>
        </authorList>
    </citation>
    <scope>NUCLEOTIDE SEQUENCE [LARGE SCALE GENOMIC DNA]</scope>
    <source>
        <strain evidence="2 3">JCM 16328</strain>
    </source>
</reference>
<evidence type="ECO:0000256" key="1">
    <source>
        <dbReference type="SAM" id="MobiDB-lite"/>
    </source>
</evidence>
<dbReference type="GO" id="GO:1990904">
    <property type="term" value="C:ribonucleoprotein complex"/>
    <property type="evidence" value="ECO:0007669"/>
    <property type="project" value="UniProtKB-KW"/>
</dbReference>
<dbReference type="Proteomes" id="UP001500420">
    <property type="component" value="Unassembled WGS sequence"/>
</dbReference>
<dbReference type="RefSeq" id="WP_343774165.1">
    <property type="nucleotide sequence ID" value="NZ_BAAADV010000004.1"/>
</dbReference>
<dbReference type="Gene3D" id="2.40.10.230">
    <property type="entry name" value="Probable tRNA pseudouridine synthase domain"/>
    <property type="match status" value="1"/>
</dbReference>
<dbReference type="SUPFAM" id="SSF50447">
    <property type="entry name" value="Translation proteins"/>
    <property type="match status" value="1"/>
</dbReference>
<proteinExistence type="predicted"/>
<evidence type="ECO:0000313" key="3">
    <source>
        <dbReference type="Proteomes" id="UP001500420"/>
    </source>
</evidence>
<feature type="region of interest" description="Disordered" evidence="1">
    <location>
        <begin position="1"/>
        <end position="32"/>
    </location>
</feature>
<protein>
    <submittedName>
        <fullName evidence="2">H/ACA ribonucleoprotein complex subunit GAR1</fullName>
    </submittedName>
</protein>
<dbReference type="NCBIfam" id="NF009628">
    <property type="entry name" value="PRK13149.1-2"/>
    <property type="match status" value="1"/>
</dbReference>
<keyword evidence="2" id="KW-0687">Ribonucleoprotein</keyword>
<accession>A0AAV3TA29</accession>
<dbReference type="InterPro" id="IPR009000">
    <property type="entry name" value="Transl_B-barrel_sf"/>
</dbReference>
<dbReference type="InterPro" id="IPR038664">
    <property type="entry name" value="Gar1/Naf1_Cbf5-bd_sf"/>
</dbReference>
<name>A0AAV3TA29_9EURY</name>
<dbReference type="AlphaFoldDB" id="A0AAV3TA29"/>
<gene>
    <name evidence="2" type="ORF">GCM10009020_23000</name>
</gene>